<dbReference type="RefSeq" id="WP_250431241.1">
    <property type="nucleotide sequence ID" value="NZ_JALPRR010000003.1"/>
</dbReference>
<evidence type="ECO:0000313" key="1">
    <source>
        <dbReference type="EMBL" id="MFD2247958.1"/>
    </source>
</evidence>
<name>A0ABW5D0W2_9BACT</name>
<dbReference type="EMBL" id="JBHUIM010000002">
    <property type="protein sequence ID" value="MFD2247958.1"/>
    <property type="molecule type" value="Genomic_DNA"/>
</dbReference>
<organism evidence="1 2">
    <name type="scientific">Pontibacter ruber</name>
    <dbReference type="NCBI Taxonomy" id="1343895"/>
    <lineage>
        <taxon>Bacteria</taxon>
        <taxon>Pseudomonadati</taxon>
        <taxon>Bacteroidota</taxon>
        <taxon>Cytophagia</taxon>
        <taxon>Cytophagales</taxon>
        <taxon>Hymenobacteraceae</taxon>
        <taxon>Pontibacter</taxon>
    </lineage>
</organism>
<accession>A0ABW5D0W2</accession>
<proteinExistence type="predicted"/>
<comment type="caution">
    <text evidence="1">The sequence shown here is derived from an EMBL/GenBank/DDBJ whole genome shotgun (WGS) entry which is preliminary data.</text>
</comment>
<dbReference type="InterPro" id="IPR031009">
    <property type="entry name" value="Tcm_partner"/>
</dbReference>
<gene>
    <name evidence="1" type="primary">tcmP</name>
    <name evidence="1" type="ORF">ACFSKP_16945</name>
</gene>
<evidence type="ECO:0000313" key="2">
    <source>
        <dbReference type="Proteomes" id="UP001597374"/>
    </source>
</evidence>
<sequence length="376" mass="41718">MPAAVPKDFFKEHCSFAEIKDEVIGNFLADWCGILPPLPETDDEQAILYIDLNSGAGLVPSGLATLPDNLLENLCQALSNNKGANALLRAFFADANKTVHESIGEKLASLPCYDNLVHPPVALAEQVSQTMLAELQALGYPSLLLGDPFSSVLAQQVLQQSLDAGNADLLLLFSPESMLKALSAKKVSPALASLFGERLVQIASFCKKEKNTRRRQQYIAEQLESILLERKLLTLTFKINKPDADETAYYLLFSSQNKKAFKRFRELMLSYSDYHEDGVPMFTANHALQPQLSLFPQRRRYSVSLLAEDLATSAGKYKFKSIEKISEDHSSGTPYIADNYLAAFEVLRVQGKVEILNPKTLQAIRKPTLASIIKYK</sequence>
<dbReference type="NCBIfam" id="TIGR04474">
    <property type="entry name" value="tcm_partner"/>
    <property type="match status" value="1"/>
</dbReference>
<reference evidence="2" key="1">
    <citation type="journal article" date="2019" name="Int. J. Syst. Evol. Microbiol.">
        <title>The Global Catalogue of Microorganisms (GCM) 10K type strain sequencing project: providing services to taxonomists for standard genome sequencing and annotation.</title>
        <authorList>
            <consortium name="The Broad Institute Genomics Platform"/>
            <consortium name="The Broad Institute Genome Sequencing Center for Infectious Disease"/>
            <person name="Wu L."/>
            <person name="Ma J."/>
        </authorList>
    </citation>
    <scope>NUCLEOTIDE SEQUENCE [LARGE SCALE GENOMIC DNA]</scope>
    <source>
        <strain evidence="2">CGMCC 4.1782</strain>
    </source>
</reference>
<keyword evidence="2" id="KW-1185">Reference proteome</keyword>
<protein>
    <submittedName>
        <fullName evidence="1">Three-Cys-motif partner protein TcmP</fullName>
    </submittedName>
</protein>
<dbReference type="Proteomes" id="UP001597374">
    <property type="component" value="Unassembled WGS sequence"/>
</dbReference>